<comment type="subcellular location">
    <subcellularLocation>
        <location evidence="1">Cell membrane</location>
        <topology evidence="1">Multi-pass membrane protein</topology>
    </subcellularLocation>
</comment>
<keyword evidence="8 9" id="KW-0472">Membrane</keyword>
<dbReference type="PANTHER" id="PTHR43394:SF1">
    <property type="entry name" value="ATP-BINDING CASSETTE SUB-FAMILY B MEMBER 10, MITOCHONDRIAL"/>
    <property type="match status" value="1"/>
</dbReference>
<dbReference type="InterPro" id="IPR003439">
    <property type="entry name" value="ABC_transporter-like_ATP-bd"/>
</dbReference>
<evidence type="ECO:0000256" key="1">
    <source>
        <dbReference type="ARBA" id="ARBA00004651"/>
    </source>
</evidence>
<dbReference type="SMART" id="SM00382">
    <property type="entry name" value="AAA"/>
    <property type="match status" value="1"/>
</dbReference>
<dbReference type="GO" id="GO:0016887">
    <property type="term" value="F:ATP hydrolysis activity"/>
    <property type="evidence" value="ECO:0007669"/>
    <property type="project" value="InterPro"/>
</dbReference>
<name>A0A9D2G4I8_9FIRM</name>
<evidence type="ECO:0000256" key="4">
    <source>
        <dbReference type="ARBA" id="ARBA00022692"/>
    </source>
</evidence>
<dbReference type="InterPro" id="IPR039421">
    <property type="entry name" value="Type_1_exporter"/>
</dbReference>
<evidence type="ECO:0000313" key="12">
    <source>
        <dbReference type="EMBL" id="HIZ72438.1"/>
    </source>
</evidence>
<dbReference type="Gene3D" id="3.40.50.300">
    <property type="entry name" value="P-loop containing nucleotide triphosphate hydrolases"/>
    <property type="match status" value="1"/>
</dbReference>
<dbReference type="CDD" id="cd18540">
    <property type="entry name" value="ABC_6TM_exporter_like"/>
    <property type="match status" value="1"/>
</dbReference>
<gene>
    <name evidence="12" type="ORF">H9964_02520</name>
</gene>
<feature type="domain" description="ABC transporter" evidence="10">
    <location>
        <begin position="362"/>
        <end position="597"/>
    </location>
</feature>
<protein>
    <submittedName>
        <fullName evidence="12">ABC transporter ATP-binding protein/permease</fullName>
    </submittedName>
</protein>
<feature type="transmembrane region" description="Helical" evidence="9">
    <location>
        <begin position="30"/>
        <end position="50"/>
    </location>
</feature>
<evidence type="ECO:0000259" key="11">
    <source>
        <dbReference type="PROSITE" id="PS50929"/>
    </source>
</evidence>
<dbReference type="AlphaFoldDB" id="A0A9D2G4I8"/>
<dbReference type="SUPFAM" id="SSF90123">
    <property type="entry name" value="ABC transporter transmembrane region"/>
    <property type="match status" value="1"/>
</dbReference>
<feature type="transmembrane region" description="Helical" evidence="9">
    <location>
        <begin position="70"/>
        <end position="93"/>
    </location>
</feature>
<evidence type="ECO:0000256" key="9">
    <source>
        <dbReference type="SAM" id="Phobius"/>
    </source>
</evidence>
<dbReference type="Pfam" id="PF00005">
    <property type="entry name" value="ABC_tran"/>
    <property type="match status" value="1"/>
</dbReference>
<feature type="transmembrane region" description="Helical" evidence="9">
    <location>
        <begin position="145"/>
        <end position="166"/>
    </location>
</feature>
<keyword evidence="5" id="KW-0547">Nucleotide-binding</keyword>
<dbReference type="InterPro" id="IPR011527">
    <property type="entry name" value="ABC1_TM_dom"/>
</dbReference>
<dbReference type="Proteomes" id="UP000824102">
    <property type="component" value="Unassembled WGS sequence"/>
</dbReference>
<accession>A0A9D2G4I8</accession>
<evidence type="ECO:0000256" key="7">
    <source>
        <dbReference type="ARBA" id="ARBA00022989"/>
    </source>
</evidence>
<feature type="transmembrane region" description="Helical" evidence="9">
    <location>
        <begin position="172"/>
        <end position="191"/>
    </location>
</feature>
<dbReference type="PROSITE" id="PS50893">
    <property type="entry name" value="ABC_TRANSPORTER_2"/>
    <property type="match status" value="1"/>
</dbReference>
<feature type="domain" description="ABC transmembrane type-1" evidence="11">
    <location>
        <begin position="34"/>
        <end position="316"/>
    </location>
</feature>
<evidence type="ECO:0000256" key="5">
    <source>
        <dbReference type="ARBA" id="ARBA00022741"/>
    </source>
</evidence>
<reference evidence="12" key="1">
    <citation type="journal article" date="2021" name="PeerJ">
        <title>Extensive microbial diversity within the chicken gut microbiome revealed by metagenomics and culture.</title>
        <authorList>
            <person name="Gilroy R."/>
            <person name="Ravi A."/>
            <person name="Getino M."/>
            <person name="Pursley I."/>
            <person name="Horton D.L."/>
            <person name="Alikhan N.F."/>
            <person name="Baker D."/>
            <person name="Gharbi K."/>
            <person name="Hall N."/>
            <person name="Watson M."/>
            <person name="Adriaenssens E.M."/>
            <person name="Foster-Nyarko E."/>
            <person name="Jarju S."/>
            <person name="Secka A."/>
            <person name="Antonio M."/>
            <person name="Oren A."/>
            <person name="Chaudhuri R.R."/>
            <person name="La Ragione R."/>
            <person name="Hildebrand F."/>
            <person name="Pallen M.J."/>
        </authorList>
    </citation>
    <scope>NUCLEOTIDE SEQUENCE</scope>
    <source>
        <strain evidence="12">ChiW7-2402</strain>
    </source>
</reference>
<dbReference type="SUPFAM" id="SSF52540">
    <property type="entry name" value="P-loop containing nucleoside triphosphate hydrolases"/>
    <property type="match status" value="1"/>
</dbReference>
<dbReference type="CDD" id="cd03254">
    <property type="entry name" value="ABCC_Glucan_exporter_like"/>
    <property type="match status" value="1"/>
</dbReference>
<evidence type="ECO:0000256" key="3">
    <source>
        <dbReference type="ARBA" id="ARBA00022475"/>
    </source>
</evidence>
<keyword evidence="2" id="KW-0813">Transport</keyword>
<keyword evidence="6 12" id="KW-0067">ATP-binding</keyword>
<evidence type="ECO:0000313" key="13">
    <source>
        <dbReference type="Proteomes" id="UP000824102"/>
    </source>
</evidence>
<dbReference type="GO" id="GO:0005886">
    <property type="term" value="C:plasma membrane"/>
    <property type="evidence" value="ECO:0007669"/>
    <property type="project" value="UniProtKB-SubCell"/>
</dbReference>
<keyword evidence="4 9" id="KW-0812">Transmembrane</keyword>
<evidence type="ECO:0000256" key="8">
    <source>
        <dbReference type="ARBA" id="ARBA00023136"/>
    </source>
</evidence>
<evidence type="ECO:0000256" key="6">
    <source>
        <dbReference type="ARBA" id="ARBA00022840"/>
    </source>
</evidence>
<dbReference type="PANTHER" id="PTHR43394">
    <property type="entry name" value="ATP-DEPENDENT PERMEASE MDL1, MITOCHONDRIAL"/>
    <property type="match status" value="1"/>
</dbReference>
<dbReference type="FunFam" id="3.40.50.300:FF:000221">
    <property type="entry name" value="Multidrug ABC transporter ATP-binding protein"/>
    <property type="match status" value="1"/>
</dbReference>
<dbReference type="GO" id="GO:0005524">
    <property type="term" value="F:ATP binding"/>
    <property type="evidence" value="ECO:0007669"/>
    <property type="project" value="UniProtKB-KW"/>
</dbReference>
<keyword evidence="3" id="KW-1003">Cell membrane</keyword>
<comment type="caution">
    <text evidence="12">The sequence shown here is derived from an EMBL/GenBank/DDBJ whole genome shotgun (WGS) entry which is preliminary data.</text>
</comment>
<evidence type="ECO:0000259" key="10">
    <source>
        <dbReference type="PROSITE" id="PS50893"/>
    </source>
</evidence>
<dbReference type="GO" id="GO:0015421">
    <property type="term" value="F:ABC-type oligopeptide transporter activity"/>
    <property type="evidence" value="ECO:0007669"/>
    <property type="project" value="TreeGrafter"/>
</dbReference>
<organism evidence="12 13">
    <name type="scientific">Candidatus Gallimonas intestinavium</name>
    <dbReference type="NCBI Taxonomy" id="2838603"/>
    <lineage>
        <taxon>Bacteria</taxon>
        <taxon>Bacillati</taxon>
        <taxon>Bacillota</taxon>
        <taxon>Clostridia</taxon>
        <taxon>Candidatus Gallimonas</taxon>
    </lineage>
</organism>
<dbReference type="PROSITE" id="PS50929">
    <property type="entry name" value="ABC_TM1F"/>
    <property type="match status" value="1"/>
</dbReference>
<dbReference type="InterPro" id="IPR036640">
    <property type="entry name" value="ABC1_TM_sf"/>
</dbReference>
<evidence type="ECO:0000256" key="2">
    <source>
        <dbReference type="ARBA" id="ARBA00022448"/>
    </source>
</evidence>
<dbReference type="EMBL" id="DXBB01000044">
    <property type="protein sequence ID" value="HIZ72438.1"/>
    <property type="molecule type" value="Genomic_DNA"/>
</dbReference>
<dbReference type="Gene3D" id="1.20.1560.10">
    <property type="entry name" value="ABC transporter type 1, transmembrane domain"/>
    <property type="match status" value="1"/>
</dbReference>
<dbReference type="Pfam" id="PF00664">
    <property type="entry name" value="ABC_membrane"/>
    <property type="match status" value="1"/>
</dbReference>
<reference evidence="12" key="2">
    <citation type="submission" date="2021-04" db="EMBL/GenBank/DDBJ databases">
        <authorList>
            <person name="Gilroy R."/>
        </authorList>
    </citation>
    <scope>NUCLEOTIDE SEQUENCE</scope>
    <source>
        <strain evidence="12">ChiW7-2402</strain>
    </source>
</reference>
<feature type="transmembrane region" description="Helical" evidence="9">
    <location>
        <begin position="251"/>
        <end position="273"/>
    </location>
</feature>
<proteinExistence type="predicted"/>
<sequence>MAEKIKSAQSAQKLRFFGLGKMKPFLKPHAAKFAVMVVFTLIVGGLQVILPLFQQYAIDHFIAEKTTEGLGLFIAAYVGVLVLSGVLDFIACYNCSKLELHLLRDIRRASFDHLQTLSVSYYSQNSVGRLHARVMSDPSNIASNIAWDTYSGVWNIVYVVGAVVVMLALQPVLALCVIVVIPLVALVSVYFQKKLTKLNREARELNSAITGSFNEGVTGVETSKTLFIEDDLDARFFASTKKMQKRSSRIGHFRALFVTIIAFASSAALALVLWYGGALTADGLLLVGTLSVFMTYAQGIMEPVQWSVDCFSDLITVKVNIERVTSLLAAEGDVKDTPEVIRTYGDSFSPKRENWEPLVGHICFDDVTFRYPDGGENVLEHFSLDVPKGTNVAIVGETGAGKSTLVNLVCRFYEPTEGRILIDGRDARERSVHWLHSNIGYVLQTPHLFSGTVRENLLYGKEDATDEELYSALRAVKADGVISRLEHGLDTRIGEGGNSLSTGEKQLLSFARAILADPAIFILDEATSSIDTLTEKLIQDAIRKLMEGRTSFVIAHRLSTIVSADIILVVDGGKIVERGTHEELLRRRGAYFALYMKQFREENIQKSERLN</sequence>
<dbReference type="InterPro" id="IPR027417">
    <property type="entry name" value="P-loop_NTPase"/>
</dbReference>
<keyword evidence="7 9" id="KW-1133">Transmembrane helix</keyword>
<dbReference type="InterPro" id="IPR003593">
    <property type="entry name" value="AAA+_ATPase"/>
</dbReference>